<dbReference type="Pfam" id="PF24801">
    <property type="entry name" value="FNIII-A_GpJ"/>
    <property type="match status" value="1"/>
</dbReference>
<keyword evidence="1" id="KW-0812">Transmembrane</keyword>
<sequence length="1293" mass="141490">MADLKQARLTHYPNPLITEGSLRFNLNFIEGETLASYLLRAGVVIMNDHPVIVYVNEDRLADNWQSYRLKHHDIINVRAAVQGKSGRILAAIAIVALSIYTGGAATAWATSAGWGTSAAGAFGAIVSATVTIAGTMLVNSMFPPPSAGKTPEIAEKERYVISGTNNNIRLFEPMMVIIGKMRVYPDAATNFYTDFSGNAQFLYQAFHFGVQDNLTVTDVRIGNAEISNFNDITMEESGHDGKLSPKFGNIDTIQGVEIKKSDGWVTRSTKDNTQSLELDFQVIAFDLDDMGKVTSQTIIVEVEIYNVSSGSNVLDNSLLLTLYGDKISSSRTTHKIALKANGSFLVKVRKTTGDIETTKKTRKLSWVSLKAFQKDDADYTGQKRIGITAKASGQFSGRLDQFNAICHSAIPTWTGTAWVIQFSSNPAWWLLWWFRGKRDANGRRLYGAGLSDERIDLESIKAFALWCDRKNLECNAVINSSQSVKSVAEIITRCGRGQTTWQTGKYGVIWDDDQLSPVAVFGPANIKAGTFSIDFISGKLADEFIINFKNAANNWNADSVRATVGGINNPDNPVEMDFIGCTDKDQAGKEASLLAASQQHFKRRTHWETDVEGLVASKGDVVLLSHDMVSWSHSGRLLEGGDHFNVYLDSDVPEPISANSGIIGIRYPNGIYETYVVSAVDGNKVSLLSGITASANTLLPFESDSQACDYLWFYDQVAAPGRKVKIIDVQASGSEGFKFSAIDYSQDYFNAENSNYIYHPGFSAINVDLGTTVSETVVGLNVIEGRRWTRENVRLPTASASWLRLLDAENYIFKYRLRDGGIWSEIKTDYQDISFDAPKGVYEANVSAHLNGGRVTEPSSISFTIHDEIYPATDVFGLKASISNNGILISWDDCQDPDYVKTELRFGSTFATAEVITEVKGNTFLSKWLPAGNNRFWARHWNPSLASVRASSVNLNISPPSDVTISRSSMQVNALSLSWEDAKTSQPIKSYTISIGSVNSDISTAMFYGKAGADSRSDVVIFTSGGDFRVFMSAEDVAGNVSHIRNIDVTASLPANYAIAMNYNAVEGATFSNAAYVDGELLMLITTGETWEQHFKSRQWNTIQDQVDATFPIYFEPGAEHAQLIGVKDLGKVLSSATISVRLAQSHSVGSVSAKIKIEWSHDNTAWKVAPTGAIEVQVSNVRYVRVSVMAEGVGHDDLIVVTSVNVDIRVEDKTESGRLVLKASDINGTTFNPTKKWLDIVSAIVTPRNSPAIAKTNVVIDDSGSTPTVRVMAWDEHSARVDGTVSILLGGY</sequence>
<keyword evidence="1" id="KW-0472">Membrane</keyword>
<accession>A0A2T3LAH2</accession>
<dbReference type="NCBIfam" id="NF040662">
    <property type="entry name" value="attach_TipJ_rel"/>
    <property type="match status" value="1"/>
</dbReference>
<evidence type="ECO:0000256" key="1">
    <source>
        <dbReference type="SAM" id="Phobius"/>
    </source>
</evidence>
<evidence type="ECO:0000313" key="4">
    <source>
        <dbReference type="Proteomes" id="UP000241803"/>
    </source>
</evidence>
<reference evidence="3 4" key="1">
    <citation type="submission" date="2018-03" db="EMBL/GenBank/DDBJ databases">
        <title>Whole genome sequencing of Histamine producing bacteria.</title>
        <authorList>
            <person name="Butler K."/>
        </authorList>
    </citation>
    <scope>NUCLEOTIDE SEQUENCE [LARGE SCALE GENOMIC DNA]</scope>
    <source>
        <strain evidence="3 4">ATCC 19614</strain>
    </source>
</reference>
<feature type="transmembrane region" description="Helical" evidence="1">
    <location>
        <begin position="88"/>
        <end position="109"/>
    </location>
</feature>
<name>A0A2T3LAH2_9GAMM</name>
<evidence type="ECO:0000259" key="2">
    <source>
        <dbReference type="Pfam" id="PF24801"/>
    </source>
</evidence>
<dbReference type="Proteomes" id="UP000241803">
    <property type="component" value="Unassembled WGS sequence"/>
</dbReference>
<evidence type="ECO:0000313" key="3">
    <source>
        <dbReference type="EMBL" id="PSV48312.1"/>
    </source>
</evidence>
<keyword evidence="1" id="KW-1133">Transmembrane helix</keyword>
<comment type="caution">
    <text evidence="3">The sequence shown here is derived from an EMBL/GenBank/DDBJ whole genome shotgun (WGS) entry which is preliminary data.</text>
</comment>
<proteinExistence type="predicted"/>
<gene>
    <name evidence="3" type="ORF">C9J47_07245</name>
</gene>
<dbReference type="EMBL" id="PYOC01000002">
    <property type="protein sequence ID" value="PSV48312.1"/>
    <property type="molecule type" value="Genomic_DNA"/>
</dbReference>
<dbReference type="RefSeq" id="WP_107252919.1">
    <property type="nucleotide sequence ID" value="NZ_PYOC01000002.1"/>
</dbReference>
<organism evidence="3 4">
    <name type="scientific">Photobacterium indicum</name>
    <dbReference type="NCBI Taxonomy" id="81447"/>
    <lineage>
        <taxon>Bacteria</taxon>
        <taxon>Pseudomonadati</taxon>
        <taxon>Pseudomonadota</taxon>
        <taxon>Gammaproteobacteria</taxon>
        <taxon>Vibrionales</taxon>
        <taxon>Vibrionaceae</taxon>
        <taxon>Photobacterium</taxon>
    </lineage>
</organism>
<feature type="domain" description="Tip attachment protein J HDII-ins2" evidence="2">
    <location>
        <begin position="252"/>
        <end position="373"/>
    </location>
</feature>
<dbReference type="InterPro" id="IPR055385">
    <property type="entry name" value="GpJ_HDII-ins2"/>
</dbReference>
<keyword evidence="4" id="KW-1185">Reference proteome</keyword>
<protein>
    <recommendedName>
        <fullName evidence="2">Tip attachment protein J HDII-ins2 domain-containing protein</fullName>
    </recommendedName>
</protein>